<dbReference type="Pfam" id="PF03999">
    <property type="entry name" value="MAP65_ASE1"/>
    <property type="match status" value="1"/>
</dbReference>
<dbReference type="GeneID" id="11531668"/>
<dbReference type="OMA" id="KRITRHF"/>
<dbReference type="KEGG" id="tpf:TPHA_0L02120"/>
<dbReference type="PANTHER" id="PTHR19321:SF41">
    <property type="entry name" value="FASCETTO-RELATED"/>
    <property type="match status" value="1"/>
</dbReference>
<feature type="compositionally biased region" description="Basic residues" evidence="1">
    <location>
        <begin position="619"/>
        <end position="628"/>
    </location>
</feature>
<evidence type="ECO:0008006" key="4">
    <source>
        <dbReference type="Google" id="ProtNLM"/>
    </source>
</evidence>
<dbReference type="GO" id="GO:0008017">
    <property type="term" value="F:microtubule binding"/>
    <property type="evidence" value="ECO:0007669"/>
    <property type="project" value="EnsemblFungi"/>
</dbReference>
<dbReference type="Proteomes" id="UP000005666">
    <property type="component" value="Chromosome 12"/>
</dbReference>
<dbReference type="GO" id="GO:0001578">
    <property type="term" value="P:microtubule bundle formation"/>
    <property type="evidence" value="ECO:0007669"/>
    <property type="project" value="EnsemblFungi"/>
</dbReference>
<dbReference type="GO" id="GO:0000073">
    <property type="term" value="P:initial mitotic spindle pole body separation"/>
    <property type="evidence" value="ECO:0007669"/>
    <property type="project" value="EnsemblFungi"/>
</dbReference>
<name>G8C085_TETPH</name>
<feature type="region of interest" description="Disordered" evidence="1">
    <location>
        <begin position="770"/>
        <end position="789"/>
    </location>
</feature>
<dbReference type="RefSeq" id="XP_003687997.1">
    <property type="nucleotide sequence ID" value="XM_003687949.1"/>
</dbReference>
<dbReference type="GO" id="GO:0051256">
    <property type="term" value="P:mitotic spindle midzone assembly"/>
    <property type="evidence" value="ECO:0007669"/>
    <property type="project" value="TreeGrafter"/>
</dbReference>
<dbReference type="GO" id="GO:0000920">
    <property type="term" value="P:septum digestion after cytokinesis"/>
    <property type="evidence" value="ECO:0007669"/>
    <property type="project" value="EnsemblFungi"/>
</dbReference>
<dbReference type="GO" id="GO:0005880">
    <property type="term" value="C:nuclear microtubule"/>
    <property type="evidence" value="ECO:0007669"/>
    <property type="project" value="EnsemblFungi"/>
</dbReference>
<dbReference type="GO" id="GO:1990023">
    <property type="term" value="C:mitotic spindle midzone"/>
    <property type="evidence" value="ECO:0007669"/>
    <property type="project" value="EnsemblFungi"/>
</dbReference>
<dbReference type="eggNOG" id="KOG4302">
    <property type="taxonomic scope" value="Eukaryota"/>
</dbReference>
<organism evidence="2 3">
    <name type="scientific">Tetrapisispora phaffii (strain ATCC 24235 / CBS 4417 / NBRC 1672 / NRRL Y-8282 / UCD 70-5)</name>
    <name type="common">Yeast</name>
    <name type="synonym">Fabospora phaffii</name>
    <dbReference type="NCBI Taxonomy" id="1071381"/>
    <lineage>
        <taxon>Eukaryota</taxon>
        <taxon>Fungi</taxon>
        <taxon>Dikarya</taxon>
        <taxon>Ascomycota</taxon>
        <taxon>Saccharomycotina</taxon>
        <taxon>Saccharomycetes</taxon>
        <taxon>Saccharomycetales</taxon>
        <taxon>Saccharomycetaceae</taxon>
        <taxon>Tetrapisispora</taxon>
    </lineage>
</organism>
<proteinExistence type="predicted"/>
<feature type="compositionally biased region" description="Basic and acidic residues" evidence="1">
    <location>
        <begin position="770"/>
        <end position="782"/>
    </location>
</feature>
<evidence type="ECO:0000256" key="1">
    <source>
        <dbReference type="SAM" id="MobiDB-lite"/>
    </source>
</evidence>
<dbReference type="GO" id="GO:0005737">
    <property type="term" value="C:cytoplasm"/>
    <property type="evidence" value="ECO:0007669"/>
    <property type="project" value="TreeGrafter"/>
</dbReference>
<dbReference type="HOGENOM" id="CLU_333226_0_0_1"/>
<dbReference type="EMBL" id="HE612867">
    <property type="protein sequence ID" value="CCE65563.1"/>
    <property type="molecule type" value="Genomic_DNA"/>
</dbReference>
<accession>G8C085</accession>
<dbReference type="Gene3D" id="1.20.58.1520">
    <property type="match status" value="1"/>
</dbReference>
<dbReference type="PANTHER" id="PTHR19321">
    <property type="entry name" value="PROTEIN REGULATOR OF CYTOKINESIS 1 PRC1-RELATED"/>
    <property type="match status" value="1"/>
</dbReference>
<reference evidence="2 3" key="1">
    <citation type="journal article" date="2011" name="Proc. Natl. Acad. Sci. U.S.A.">
        <title>Evolutionary erosion of yeast sex chromosomes by mating-type switching accidents.</title>
        <authorList>
            <person name="Gordon J.L."/>
            <person name="Armisen D."/>
            <person name="Proux-Wera E."/>
            <person name="Oheigeartaigh S.S."/>
            <person name="Byrne K.P."/>
            <person name="Wolfe K.H."/>
        </authorList>
    </citation>
    <scope>NUCLEOTIDE SEQUENCE [LARGE SCALE GENOMIC DNA]</scope>
    <source>
        <strain evidence="3">ATCC 24235 / CBS 4417 / NBRC 1672 / NRRL Y-8282 / UCD 70-5</strain>
    </source>
</reference>
<dbReference type="AlphaFoldDB" id="G8C085"/>
<sequence length="858" mass="99911">MTALQTPTRERIGDQFSNPDYSKLTPVNIKCLTSPIKMSTQENTRELTSLISKIDNNNNNNDLYTENFNLISKQLEKLLKNLNVIYQKIGYSKGEILTKEKLIFKSLSNSITEYFEHAENAMNELSQNNDIELNILNRILMIIDDPTGTQTIPDLYTRNSILSPDRKTIPMSPKKGVSLLSKQKLIFDAREYVYRSFIPKLLKFLVKNNELQRFLTSINEESGTNSIGMPNHELISTLPTLEETASVFKHVSPIKNDFKNLFEYLKESNENLLQSEKFNDISDKKIKTIISLTETYRTIYSEKYESMNILATNLLRLFKELDLQHSDLDKNDLDLIMIYSTKFDNFDGKLLPVHEQIISRLNQLHDEFNDKYVARLKEKKDIESVCKELWIKLKFPQYQYEEFIDKNKGLSEIVMENYRNELNRLNIMKKKLLKTLISDTRQKIDEFWKILNYIDEDKKEFIDKFEELTRSNINSQYDEELLRLSEAELKQLEDRLAIYKPLLTLYSEFKSIIEDHINLENSSKDSSRLLSRNSHKILLQEEKMRKKITRHFPRVVQELRNKLHEMHSMFGRPFVVDGNSLAEVIQEQESELINKYPRMRLNSSQRDKSPSNKLSNLSNHKKSPHRIQKQSPNRKILNISPNKQHMQVSQLHKTPIKLDMPISVSTMSLKNKQFVSASKNSMAPSIKNERSATRPSLALLEPSKFMNTESKISVPGNSKLPLRTPNGFIRPTRLFPVSKNVLNKQGSQIPTLSSDLKNVTLKSISNTYQDNKENERQLDSKSNRILSSPYKEPENSIYKISMSPDGKCQLNIRESFDSGFDDTSMIEDENDKDFLSWKKEQLNKLNNSSNDDHEILPI</sequence>
<evidence type="ECO:0000313" key="2">
    <source>
        <dbReference type="EMBL" id="CCE65563.1"/>
    </source>
</evidence>
<protein>
    <recommendedName>
        <fullName evidence="4">Anaphase spindle elongation protein</fullName>
    </recommendedName>
</protein>
<dbReference type="InterPro" id="IPR007145">
    <property type="entry name" value="MAP65_Ase1_PRC1"/>
</dbReference>
<evidence type="ECO:0000313" key="3">
    <source>
        <dbReference type="Proteomes" id="UP000005666"/>
    </source>
</evidence>
<dbReference type="STRING" id="1071381.G8C085"/>
<feature type="region of interest" description="Disordered" evidence="1">
    <location>
        <begin position="595"/>
        <end position="635"/>
    </location>
</feature>
<dbReference type="OrthoDB" id="642895at2759"/>
<gene>
    <name evidence="2" type="primary">TPHA0L02120</name>
    <name evidence="2" type="ordered locus">TPHA_0L02120</name>
</gene>
<keyword evidence="3" id="KW-1185">Reference proteome</keyword>